<evidence type="ECO:0000313" key="1">
    <source>
        <dbReference type="EMBL" id="KAK1361390.1"/>
    </source>
</evidence>
<dbReference type="Proteomes" id="UP001237642">
    <property type="component" value="Unassembled WGS sequence"/>
</dbReference>
<sequence length="124" mass="13667">MDVISRQVIKNQGTKLLCIKKAGSEGTARVSEKLLSISTTDAMVDNYLASLTEKIRDQIAQEMDEKVEKKVRENVKMMMSKLEEKCPELKVDIEELSVAPPNSVQDGDASGADNDTPLCLVLLL</sequence>
<protein>
    <submittedName>
        <fullName evidence="1">Uncharacterized protein</fullName>
    </submittedName>
</protein>
<reference evidence="1" key="1">
    <citation type="submission" date="2023-02" db="EMBL/GenBank/DDBJ databases">
        <title>Genome of toxic invasive species Heracleum sosnowskyi carries increased number of genes despite the absence of recent whole-genome duplications.</title>
        <authorList>
            <person name="Schelkunov M."/>
            <person name="Shtratnikova V."/>
            <person name="Makarenko M."/>
            <person name="Klepikova A."/>
            <person name="Omelchenko D."/>
            <person name="Novikova G."/>
            <person name="Obukhova E."/>
            <person name="Bogdanov V."/>
            <person name="Penin A."/>
            <person name="Logacheva M."/>
        </authorList>
    </citation>
    <scope>NUCLEOTIDE SEQUENCE</scope>
    <source>
        <strain evidence="1">Hsosn_3</strain>
        <tissue evidence="1">Leaf</tissue>
    </source>
</reference>
<dbReference type="AlphaFoldDB" id="A0AAD8H877"/>
<reference evidence="1" key="2">
    <citation type="submission" date="2023-05" db="EMBL/GenBank/DDBJ databases">
        <authorList>
            <person name="Schelkunov M.I."/>
        </authorList>
    </citation>
    <scope>NUCLEOTIDE SEQUENCE</scope>
    <source>
        <strain evidence="1">Hsosn_3</strain>
        <tissue evidence="1">Leaf</tissue>
    </source>
</reference>
<proteinExistence type="predicted"/>
<dbReference type="EMBL" id="JAUIZM010000010">
    <property type="protein sequence ID" value="KAK1361390.1"/>
    <property type="molecule type" value="Genomic_DNA"/>
</dbReference>
<keyword evidence="2" id="KW-1185">Reference proteome</keyword>
<name>A0AAD8H877_9APIA</name>
<accession>A0AAD8H877</accession>
<organism evidence="1 2">
    <name type="scientific">Heracleum sosnowskyi</name>
    <dbReference type="NCBI Taxonomy" id="360622"/>
    <lineage>
        <taxon>Eukaryota</taxon>
        <taxon>Viridiplantae</taxon>
        <taxon>Streptophyta</taxon>
        <taxon>Embryophyta</taxon>
        <taxon>Tracheophyta</taxon>
        <taxon>Spermatophyta</taxon>
        <taxon>Magnoliopsida</taxon>
        <taxon>eudicotyledons</taxon>
        <taxon>Gunneridae</taxon>
        <taxon>Pentapetalae</taxon>
        <taxon>asterids</taxon>
        <taxon>campanulids</taxon>
        <taxon>Apiales</taxon>
        <taxon>Apiaceae</taxon>
        <taxon>Apioideae</taxon>
        <taxon>apioid superclade</taxon>
        <taxon>Tordylieae</taxon>
        <taxon>Tordyliinae</taxon>
        <taxon>Heracleum</taxon>
    </lineage>
</organism>
<gene>
    <name evidence="1" type="ORF">POM88_045864</name>
</gene>
<evidence type="ECO:0000313" key="2">
    <source>
        <dbReference type="Proteomes" id="UP001237642"/>
    </source>
</evidence>
<comment type="caution">
    <text evidence="1">The sequence shown here is derived from an EMBL/GenBank/DDBJ whole genome shotgun (WGS) entry which is preliminary data.</text>
</comment>